<feature type="transmembrane region" description="Helical" evidence="1">
    <location>
        <begin position="231"/>
        <end position="251"/>
    </location>
</feature>
<dbReference type="InterPro" id="IPR002656">
    <property type="entry name" value="Acyl_transf_3_dom"/>
</dbReference>
<dbReference type="GO" id="GO:0016746">
    <property type="term" value="F:acyltransferase activity"/>
    <property type="evidence" value="ECO:0007669"/>
    <property type="project" value="UniProtKB-KW"/>
</dbReference>
<dbReference type="Pfam" id="PF01757">
    <property type="entry name" value="Acyl_transf_3"/>
    <property type="match status" value="1"/>
</dbReference>
<feature type="transmembrane region" description="Helical" evidence="1">
    <location>
        <begin position="199"/>
        <end position="219"/>
    </location>
</feature>
<feature type="transmembrane region" description="Helical" evidence="1">
    <location>
        <begin position="263"/>
        <end position="284"/>
    </location>
</feature>
<organism evidence="3 4">
    <name type="scientific">Leifsonia kafniensis</name>
    <dbReference type="NCBI Taxonomy" id="475957"/>
    <lineage>
        <taxon>Bacteria</taxon>
        <taxon>Bacillati</taxon>
        <taxon>Actinomycetota</taxon>
        <taxon>Actinomycetes</taxon>
        <taxon>Micrococcales</taxon>
        <taxon>Microbacteriaceae</taxon>
        <taxon>Leifsonia</taxon>
    </lineage>
</organism>
<feature type="transmembrane region" description="Helical" evidence="1">
    <location>
        <begin position="176"/>
        <end position="193"/>
    </location>
</feature>
<proteinExistence type="predicted"/>
<feature type="transmembrane region" description="Helical" evidence="1">
    <location>
        <begin position="110"/>
        <end position="129"/>
    </location>
</feature>
<feature type="transmembrane region" description="Helical" evidence="1">
    <location>
        <begin position="401"/>
        <end position="419"/>
    </location>
</feature>
<feature type="transmembrane region" description="Helical" evidence="1">
    <location>
        <begin position="149"/>
        <end position="169"/>
    </location>
</feature>
<keyword evidence="1" id="KW-0472">Membrane</keyword>
<reference evidence="4" key="1">
    <citation type="journal article" date="2019" name="Int. J. Syst. Evol. Microbiol.">
        <title>The Global Catalogue of Microorganisms (GCM) 10K type strain sequencing project: providing services to taxonomists for standard genome sequencing and annotation.</title>
        <authorList>
            <consortium name="The Broad Institute Genomics Platform"/>
            <consortium name="The Broad Institute Genome Sequencing Center for Infectious Disease"/>
            <person name="Wu L."/>
            <person name="Ma J."/>
        </authorList>
    </citation>
    <scope>NUCLEOTIDE SEQUENCE [LARGE SCALE GENOMIC DNA]</scope>
    <source>
        <strain evidence="4">JCM 17021</strain>
    </source>
</reference>
<protein>
    <submittedName>
        <fullName evidence="3">Acyltransferase</fullName>
    </submittedName>
</protein>
<keyword evidence="1" id="KW-1133">Transmembrane helix</keyword>
<evidence type="ECO:0000256" key="1">
    <source>
        <dbReference type="SAM" id="Phobius"/>
    </source>
</evidence>
<name>A0ABP7L9A6_9MICO</name>
<feature type="domain" description="Acyltransferase 3" evidence="2">
    <location>
        <begin position="23"/>
        <end position="351"/>
    </location>
</feature>
<feature type="transmembrane region" description="Helical" evidence="1">
    <location>
        <begin position="28"/>
        <end position="49"/>
    </location>
</feature>
<sequence>MKRVKEPRSAAVRSGVSGRDPVMDIARVGCLVCVVLGHLLLLGASVTARHDLVLVRPLELQAWFTPVTWVTQIMPLFFAIGGFVGAQAWRRIDARGGTAAEFIRGRVLRLARPAVPFFAFLAIAILAMLLSGLDSDTVGRITSGVASPLWFLAAYTFSQAFVPGMVALHERAPVRTLVGLAVAAIALDVTRWASGISELGLFNMIFVWLFIQQLGVWAADGWFAARSRWSLSLLVVASFATLALLTELGAYPANMLDNLNPPTVALCLQGIAQLSLLMLLHPLLDRMMHVTAIRRIVAAVGSRLMTIYLWHLPVIALIVGLLLLSPVPSPEPGTVGWWLTRPVILLIAILLLTGITIALRRFEQPIIPRSNDKRVHDWSVSVSASLVILPPFTVVVFGLNFAIAVVGTVLLALAVLLQLPPRWSRRSRRSAQTVHSRDFDRLNRR</sequence>
<comment type="caution">
    <text evidence="3">The sequence shown here is derived from an EMBL/GenBank/DDBJ whole genome shotgun (WGS) entry which is preliminary data.</text>
</comment>
<evidence type="ECO:0000313" key="3">
    <source>
        <dbReference type="EMBL" id="GAA3894814.1"/>
    </source>
</evidence>
<gene>
    <name evidence="3" type="ORF">GCM10022381_40520</name>
</gene>
<evidence type="ECO:0000259" key="2">
    <source>
        <dbReference type="Pfam" id="PF01757"/>
    </source>
</evidence>
<keyword evidence="3" id="KW-0012">Acyltransferase</keyword>
<dbReference type="EMBL" id="BAABCN010000017">
    <property type="protein sequence ID" value="GAA3894814.1"/>
    <property type="molecule type" value="Genomic_DNA"/>
</dbReference>
<feature type="transmembrane region" description="Helical" evidence="1">
    <location>
        <begin position="378"/>
        <end position="395"/>
    </location>
</feature>
<feature type="transmembrane region" description="Helical" evidence="1">
    <location>
        <begin position="336"/>
        <end position="358"/>
    </location>
</feature>
<keyword evidence="1" id="KW-0812">Transmembrane</keyword>
<dbReference type="Proteomes" id="UP001501803">
    <property type="component" value="Unassembled WGS sequence"/>
</dbReference>
<evidence type="ECO:0000313" key="4">
    <source>
        <dbReference type="Proteomes" id="UP001501803"/>
    </source>
</evidence>
<feature type="transmembrane region" description="Helical" evidence="1">
    <location>
        <begin position="69"/>
        <end position="89"/>
    </location>
</feature>
<keyword evidence="3" id="KW-0808">Transferase</keyword>
<feature type="transmembrane region" description="Helical" evidence="1">
    <location>
        <begin position="305"/>
        <end position="324"/>
    </location>
</feature>
<keyword evidence="4" id="KW-1185">Reference proteome</keyword>
<accession>A0ABP7L9A6</accession>